<evidence type="ECO:0000313" key="3">
    <source>
        <dbReference type="EMBL" id="MEQ2563537.1"/>
    </source>
</evidence>
<evidence type="ECO:0000313" key="4">
    <source>
        <dbReference type="Proteomes" id="UP001437460"/>
    </source>
</evidence>
<keyword evidence="2" id="KW-0812">Transmembrane</keyword>
<evidence type="ECO:0000256" key="2">
    <source>
        <dbReference type="SAM" id="Phobius"/>
    </source>
</evidence>
<keyword evidence="4" id="KW-1185">Reference proteome</keyword>
<evidence type="ECO:0008006" key="5">
    <source>
        <dbReference type="Google" id="ProtNLM"/>
    </source>
</evidence>
<evidence type="ECO:0000256" key="1">
    <source>
        <dbReference type="SAM" id="Coils"/>
    </source>
</evidence>
<feature type="coiled-coil region" evidence="1">
    <location>
        <begin position="29"/>
        <end position="112"/>
    </location>
</feature>
<feature type="coiled-coil region" evidence="1">
    <location>
        <begin position="235"/>
        <end position="310"/>
    </location>
</feature>
<keyword evidence="1" id="KW-0175">Coiled coil</keyword>
<keyword evidence="2" id="KW-0472">Membrane</keyword>
<dbReference type="RefSeq" id="WP_349229666.1">
    <property type="nucleotide sequence ID" value="NZ_JBBMFJ010000020.1"/>
</dbReference>
<dbReference type="EMBL" id="JBBMFJ010000020">
    <property type="protein sequence ID" value="MEQ2563537.1"/>
    <property type="molecule type" value="Genomic_DNA"/>
</dbReference>
<sequence length="365" mass="42669">MAQTIEECLDYLAAARESVEELSLAADREDQLKQDESRLKKALDTEKKQMADAVGSTVKKRRDDINSSYDAEINKAQDQLKKARAKREKAKNQGMKERIAEETSELHEYNKELLARMKAKFREYHAPSWCRSRLYYSLYMPRWAKEFFSLLIFIALFFLALPFGIYMLLPQHKTWYLALVYVADILIVGGIYMWIGNHTKLQYAECLKEGRQILDQMHSNDKKIKVITGTIRKDRNESQYDLEKYDDEIARLTQELNEVAAKKKDALNTFESVTKNILQDEIEHGHREKIAELEREYEDVKRQLQLTTAEVKARRLTLTDQYGSHLGKEFLDPFKLQDLSNILQQGRASNISEAIGVYQEDERKH</sequence>
<gene>
    <name evidence="3" type="ORF">WMO41_10275</name>
</gene>
<keyword evidence="2" id="KW-1133">Transmembrane helix</keyword>
<organism evidence="3 4">
    <name type="scientific">Ventrimonas faecis</name>
    <dbReference type="NCBI Taxonomy" id="3133170"/>
    <lineage>
        <taxon>Bacteria</taxon>
        <taxon>Bacillati</taxon>
        <taxon>Bacillota</taxon>
        <taxon>Clostridia</taxon>
        <taxon>Lachnospirales</taxon>
        <taxon>Lachnospiraceae</taxon>
        <taxon>Ventrimonas</taxon>
    </lineage>
</organism>
<comment type="caution">
    <text evidence="3">The sequence shown here is derived from an EMBL/GenBank/DDBJ whole genome shotgun (WGS) entry which is preliminary data.</text>
</comment>
<accession>A0ABV1HNX6</accession>
<name>A0ABV1HNX6_9FIRM</name>
<reference evidence="3 4" key="1">
    <citation type="submission" date="2024-03" db="EMBL/GenBank/DDBJ databases">
        <title>Human intestinal bacterial collection.</title>
        <authorList>
            <person name="Pauvert C."/>
            <person name="Hitch T.C.A."/>
            <person name="Clavel T."/>
        </authorList>
    </citation>
    <scope>NUCLEOTIDE SEQUENCE [LARGE SCALE GENOMIC DNA]</scope>
    <source>
        <strain evidence="3 4">CLA-AP-H27</strain>
    </source>
</reference>
<feature type="transmembrane region" description="Helical" evidence="2">
    <location>
        <begin position="147"/>
        <end position="169"/>
    </location>
</feature>
<protein>
    <recommendedName>
        <fullName evidence="5">ATPase involved in DNA repair</fullName>
    </recommendedName>
</protein>
<feature type="transmembrane region" description="Helical" evidence="2">
    <location>
        <begin position="175"/>
        <end position="195"/>
    </location>
</feature>
<proteinExistence type="predicted"/>
<dbReference type="Proteomes" id="UP001437460">
    <property type="component" value="Unassembled WGS sequence"/>
</dbReference>